<dbReference type="GO" id="GO:0004326">
    <property type="term" value="F:tetrahydrofolylpolyglutamate synthase activity"/>
    <property type="evidence" value="ECO:0007669"/>
    <property type="project" value="UniProtKB-EC"/>
</dbReference>
<feature type="binding site" evidence="19">
    <location>
        <position position="184"/>
    </location>
    <ligand>
        <name>Mg(2+)</name>
        <dbReference type="ChEBI" id="CHEBI:18420"/>
        <label>1</label>
    </ligand>
</feature>
<keyword evidence="7 17" id="KW-0554">One-carbon metabolism</keyword>
<keyword evidence="21" id="KW-1185">Reference proteome</keyword>
<evidence type="ECO:0000256" key="1">
    <source>
        <dbReference type="ARBA" id="ARBA00004273"/>
    </source>
</evidence>
<dbReference type="Proteomes" id="UP000320333">
    <property type="component" value="Unassembled WGS sequence"/>
</dbReference>
<evidence type="ECO:0000256" key="13">
    <source>
        <dbReference type="ARBA" id="ARBA00022842"/>
    </source>
</evidence>
<evidence type="ECO:0000256" key="16">
    <source>
        <dbReference type="ARBA" id="ARBA00047493"/>
    </source>
</evidence>
<dbReference type="SUPFAM" id="SSF53623">
    <property type="entry name" value="MurD-like peptide ligases, catalytic domain"/>
    <property type="match status" value="1"/>
</dbReference>
<keyword evidence="8 17" id="KW-0436">Ligase</keyword>
<sequence length="507" mass="55703">MSINFVHRQITRMAAKRSYNECVDLLNSCQSNAAVLEAVRKAGNSLNKLSLPEIKTFIERIGYDVPSLNRLNVIHVAGTKGKGSTSILCDAILRNQTITYKNASNGSEATRPLKTGLFTSPHLIQVRERIRINGVPVSEDAFSESFSKVWDAFGSDPKPGYFRFLFLMSLHTFITNKVDVAIMETGVGGEYDCTNIFEKPSVTAITSLGYDHMGLLGNTIDEIAWHKGGIMKPGVACFTAPQPDSALQVLRNRSIERHVAPAATSLSSSAFPLHEISQTDIEAVHPMELGLKGDHQYINAAVAHATCKEWVNSYNKSQTDSWTTLSNEGVKVGLASARWPGRSQTLKLKGHQNVTFHLDGAHTPESLAVCAAWFNSVLEKHEATRNVLMFYCTGGRLADDLLAPLTKTAVAFDQVIFCSIETKIINPSHTNNTVFKDTNMKVQKANQAAWERVSKNTIHEGAQVLLFNNIDDALELAEQSSVPCNVFVTGSMYLVGTVLTHYNVDVE</sequence>
<dbReference type="EMBL" id="QEAP01000781">
    <property type="protein sequence ID" value="TPX56999.1"/>
    <property type="molecule type" value="Genomic_DNA"/>
</dbReference>
<feature type="binding site" evidence="18">
    <location>
        <position position="359"/>
    </location>
    <ligand>
        <name>ATP</name>
        <dbReference type="ChEBI" id="CHEBI:30616"/>
    </ligand>
</feature>
<keyword evidence="9 19" id="KW-0479">Metal-binding</keyword>
<dbReference type="PANTHER" id="PTHR11136">
    <property type="entry name" value="FOLYLPOLYGLUTAMATE SYNTHASE-RELATED"/>
    <property type="match status" value="1"/>
</dbReference>
<accession>A0A507DYV2</accession>
<evidence type="ECO:0000256" key="12">
    <source>
        <dbReference type="ARBA" id="ARBA00022840"/>
    </source>
</evidence>
<dbReference type="PANTHER" id="PTHR11136:SF5">
    <property type="entry name" value="FOLYLPOLYGLUTAMATE SYNTHASE, MITOCHONDRIAL"/>
    <property type="match status" value="1"/>
</dbReference>
<dbReference type="EC" id="6.3.2.17" evidence="17"/>
<dbReference type="Gene3D" id="3.40.1190.10">
    <property type="entry name" value="Mur-like, catalytic domain"/>
    <property type="match status" value="1"/>
</dbReference>
<evidence type="ECO:0000313" key="20">
    <source>
        <dbReference type="EMBL" id="TPX56999.1"/>
    </source>
</evidence>
<dbReference type="GO" id="GO:0005743">
    <property type="term" value="C:mitochondrial inner membrane"/>
    <property type="evidence" value="ECO:0007669"/>
    <property type="project" value="UniProtKB-SubCell"/>
</dbReference>
<dbReference type="InterPro" id="IPR036565">
    <property type="entry name" value="Mur-like_cat_sf"/>
</dbReference>
<dbReference type="GO" id="GO:0005829">
    <property type="term" value="C:cytosol"/>
    <property type="evidence" value="ECO:0007669"/>
    <property type="project" value="TreeGrafter"/>
</dbReference>
<organism evidence="20 21">
    <name type="scientific">Chytriomyces confervae</name>
    <dbReference type="NCBI Taxonomy" id="246404"/>
    <lineage>
        <taxon>Eukaryota</taxon>
        <taxon>Fungi</taxon>
        <taxon>Fungi incertae sedis</taxon>
        <taxon>Chytridiomycota</taxon>
        <taxon>Chytridiomycota incertae sedis</taxon>
        <taxon>Chytridiomycetes</taxon>
        <taxon>Chytridiales</taxon>
        <taxon>Chytriomycetaceae</taxon>
        <taxon>Chytriomyces</taxon>
    </lineage>
</organism>
<keyword evidence="10 18" id="KW-0547">Nucleotide-binding</keyword>
<proteinExistence type="inferred from homology"/>
<evidence type="ECO:0000256" key="4">
    <source>
        <dbReference type="ARBA" id="ARBA00005150"/>
    </source>
</evidence>
<comment type="similarity">
    <text evidence="5 17">Belongs to the folylpolyglutamate synthase family.</text>
</comment>
<dbReference type="InterPro" id="IPR036615">
    <property type="entry name" value="Mur_ligase_C_dom_sf"/>
</dbReference>
<evidence type="ECO:0000256" key="17">
    <source>
        <dbReference type="PIRNR" id="PIRNR038895"/>
    </source>
</evidence>
<dbReference type="InterPro" id="IPR023600">
    <property type="entry name" value="Folylpolyglutamate_synth_euk"/>
</dbReference>
<feature type="binding site" evidence="18">
    <location>
        <position position="342"/>
    </location>
    <ligand>
        <name>ATP</name>
        <dbReference type="ChEBI" id="CHEBI:30616"/>
    </ligand>
</feature>
<evidence type="ECO:0000256" key="2">
    <source>
        <dbReference type="ARBA" id="ARBA00004305"/>
    </source>
</evidence>
<evidence type="ECO:0000256" key="6">
    <source>
        <dbReference type="ARBA" id="ARBA00022490"/>
    </source>
</evidence>
<reference evidence="20 21" key="1">
    <citation type="journal article" date="2019" name="Sci. Rep.">
        <title>Comparative genomics of chytrid fungi reveal insights into the obligate biotrophic and pathogenic lifestyle of Synchytrium endobioticum.</title>
        <authorList>
            <person name="van de Vossenberg B.T.L.H."/>
            <person name="Warris S."/>
            <person name="Nguyen H.D.T."/>
            <person name="van Gent-Pelzer M.P.E."/>
            <person name="Joly D.L."/>
            <person name="van de Geest H.C."/>
            <person name="Bonants P.J.M."/>
            <person name="Smith D.S."/>
            <person name="Levesque C.A."/>
            <person name="van der Lee T.A.J."/>
        </authorList>
    </citation>
    <scope>NUCLEOTIDE SEQUENCE [LARGE SCALE GENOMIC DNA]</scope>
    <source>
        <strain evidence="20 21">CBS 675.73</strain>
    </source>
</reference>
<comment type="cofactor">
    <cofactor evidence="17">
        <name>a monovalent cation</name>
        <dbReference type="ChEBI" id="CHEBI:60242"/>
    </cofactor>
    <text evidence="17">A monovalent cation.</text>
</comment>
<feature type="binding site" evidence="19">
    <location>
        <position position="212"/>
    </location>
    <ligand>
        <name>Mg(2+)</name>
        <dbReference type="ChEBI" id="CHEBI:18420"/>
        <label>1</label>
    </ligand>
</feature>
<keyword evidence="11" id="KW-0999">Mitochondrion inner membrane</keyword>
<dbReference type="Gene3D" id="3.90.190.20">
    <property type="entry name" value="Mur ligase, C-terminal domain"/>
    <property type="match status" value="1"/>
</dbReference>
<evidence type="ECO:0000256" key="11">
    <source>
        <dbReference type="ARBA" id="ARBA00022792"/>
    </source>
</evidence>
<dbReference type="NCBIfam" id="TIGR01499">
    <property type="entry name" value="folC"/>
    <property type="match status" value="1"/>
</dbReference>
<evidence type="ECO:0000256" key="18">
    <source>
        <dbReference type="PIRSR" id="PIRSR038895-1"/>
    </source>
</evidence>
<comment type="subcellular location">
    <subcellularLocation>
        <location evidence="3">Cytoplasm</location>
    </subcellularLocation>
    <subcellularLocation>
        <location evidence="1">Mitochondrion inner membrane</location>
    </subcellularLocation>
    <subcellularLocation>
        <location evidence="2">Mitochondrion matrix</location>
    </subcellularLocation>
</comment>
<gene>
    <name evidence="20" type="primary">MET7</name>
    <name evidence="20" type="ORF">CcCBS67573_g09296</name>
</gene>
<keyword evidence="6" id="KW-0963">Cytoplasm</keyword>
<dbReference type="GO" id="GO:0005759">
    <property type="term" value="C:mitochondrial matrix"/>
    <property type="evidence" value="ECO:0007669"/>
    <property type="project" value="UniProtKB-SubCell"/>
</dbReference>
<dbReference type="GO" id="GO:0005524">
    <property type="term" value="F:ATP binding"/>
    <property type="evidence" value="ECO:0007669"/>
    <property type="project" value="UniProtKB-KW"/>
</dbReference>
<comment type="pathway">
    <text evidence="4 17">Cofactor biosynthesis; tetrahydrofolylpolyglutamate biosynthesis.</text>
</comment>
<evidence type="ECO:0000256" key="7">
    <source>
        <dbReference type="ARBA" id="ARBA00022563"/>
    </source>
</evidence>
<comment type="caution">
    <text evidence="20">The sequence shown here is derived from an EMBL/GenBank/DDBJ whole genome shotgun (WGS) entry which is preliminary data.</text>
</comment>
<name>A0A507DYV2_9FUNG</name>
<keyword evidence="15" id="KW-0472">Membrane</keyword>
<dbReference type="GO" id="GO:0046872">
    <property type="term" value="F:metal ion binding"/>
    <property type="evidence" value="ECO:0007669"/>
    <property type="project" value="UniProtKB-KW"/>
</dbReference>
<evidence type="ECO:0000256" key="19">
    <source>
        <dbReference type="PIRSR" id="PIRSR038895-2"/>
    </source>
</evidence>
<dbReference type="STRING" id="246404.A0A507DYV2"/>
<dbReference type="UniPathway" id="UPA00850"/>
<evidence type="ECO:0000256" key="15">
    <source>
        <dbReference type="ARBA" id="ARBA00023136"/>
    </source>
</evidence>
<dbReference type="AlphaFoldDB" id="A0A507DYV2"/>
<evidence type="ECO:0000256" key="10">
    <source>
        <dbReference type="ARBA" id="ARBA00022741"/>
    </source>
</evidence>
<keyword evidence="12 18" id="KW-0067">ATP-binding</keyword>
<comment type="function">
    <text evidence="17">Catalyzes conversion of folates to polyglutamate derivatives allowing concentration of folate compounds in the cell and the intracellular retention of these cofactors, which are important substrates for most of the folate-dependent enzymes that are involved in one-carbon transfer reactions involved in purine, pyrimidine and amino acid synthesis.</text>
</comment>
<dbReference type="GO" id="GO:0006730">
    <property type="term" value="P:one-carbon metabolic process"/>
    <property type="evidence" value="ECO:0007669"/>
    <property type="project" value="UniProtKB-KW"/>
</dbReference>
<protein>
    <recommendedName>
        <fullName evidence="17">Folylpolyglutamate synthase</fullName>
        <ecNumber evidence="17">6.3.2.17</ecNumber>
    </recommendedName>
    <alternativeName>
        <fullName evidence="17">Folylpoly-gamma-glutamate synthetase</fullName>
    </alternativeName>
    <alternativeName>
        <fullName evidence="17">Tetrahydrofolylpolyglutamate synthase</fullName>
    </alternativeName>
</protein>
<comment type="catalytic activity">
    <reaction evidence="16 17">
        <text>(6S)-5,6,7,8-tetrahydrofolyl-(gamma-L-Glu)(n) + L-glutamate + ATP = (6S)-5,6,7,8-tetrahydrofolyl-(gamma-L-Glu)(n+1) + ADP + phosphate + H(+)</text>
        <dbReference type="Rhea" id="RHEA:10580"/>
        <dbReference type="Rhea" id="RHEA-COMP:14738"/>
        <dbReference type="Rhea" id="RHEA-COMP:14740"/>
        <dbReference type="ChEBI" id="CHEBI:15378"/>
        <dbReference type="ChEBI" id="CHEBI:29985"/>
        <dbReference type="ChEBI" id="CHEBI:30616"/>
        <dbReference type="ChEBI" id="CHEBI:43474"/>
        <dbReference type="ChEBI" id="CHEBI:141005"/>
        <dbReference type="ChEBI" id="CHEBI:456216"/>
        <dbReference type="EC" id="6.3.2.17"/>
    </reaction>
</comment>
<evidence type="ECO:0000313" key="21">
    <source>
        <dbReference type="Proteomes" id="UP000320333"/>
    </source>
</evidence>
<evidence type="ECO:0000256" key="14">
    <source>
        <dbReference type="ARBA" id="ARBA00023128"/>
    </source>
</evidence>
<feature type="binding site" evidence="19">
    <location>
        <position position="120"/>
    </location>
    <ligand>
        <name>Mg(2+)</name>
        <dbReference type="ChEBI" id="CHEBI:18420"/>
        <label>1</label>
    </ligand>
</feature>
<dbReference type="PIRSF" id="PIRSF038895">
    <property type="entry name" value="FPGS"/>
    <property type="match status" value="1"/>
</dbReference>
<dbReference type="SUPFAM" id="SSF53244">
    <property type="entry name" value="MurD-like peptide ligases, peptide-binding domain"/>
    <property type="match status" value="1"/>
</dbReference>
<dbReference type="InterPro" id="IPR001645">
    <property type="entry name" value="Folylpolyglutamate_synth"/>
</dbReference>
<evidence type="ECO:0000256" key="3">
    <source>
        <dbReference type="ARBA" id="ARBA00004496"/>
    </source>
</evidence>
<evidence type="ECO:0000256" key="5">
    <source>
        <dbReference type="ARBA" id="ARBA00008276"/>
    </source>
</evidence>
<evidence type="ECO:0000256" key="8">
    <source>
        <dbReference type="ARBA" id="ARBA00022598"/>
    </source>
</evidence>
<keyword evidence="13 19" id="KW-0460">Magnesium</keyword>
<evidence type="ECO:0000256" key="9">
    <source>
        <dbReference type="ARBA" id="ARBA00022723"/>
    </source>
</evidence>
<dbReference type="OrthoDB" id="5212574at2759"/>
<keyword evidence="14" id="KW-0496">Mitochondrion</keyword>